<dbReference type="SUPFAM" id="SSF53474">
    <property type="entry name" value="alpha/beta-Hydrolases"/>
    <property type="match status" value="1"/>
</dbReference>
<evidence type="ECO:0000313" key="3">
    <source>
        <dbReference type="EMBL" id="QPF90661.1"/>
    </source>
</evidence>
<dbReference type="KEGG" id="bcou:IC761_29895"/>
<dbReference type="Pfam" id="PF00561">
    <property type="entry name" value="Abhydrolase_1"/>
    <property type="match status" value="1"/>
</dbReference>
<reference evidence="3 4" key="1">
    <citation type="submission" date="2020-09" db="EMBL/GenBank/DDBJ databases">
        <title>Complete genomes of bradyrhizobia occurring on native shrubby legumes in Australia.</title>
        <authorList>
            <person name="Lafay B."/>
        </authorList>
    </citation>
    <scope>NUCLEOTIDE SEQUENCE [LARGE SCALE GENOMIC DNA]</scope>
    <source>
        <strain evidence="3 4">BDV5040</strain>
    </source>
</reference>
<dbReference type="Proteomes" id="UP000594621">
    <property type="component" value="Chromosome"/>
</dbReference>
<dbReference type="InterPro" id="IPR000639">
    <property type="entry name" value="Epox_hydrolase-like"/>
</dbReference>
<keyword evidence="4" id="KW-1185">Reference proteome</keyword>
<name>A0A7S9GZ95_9BRAD</name>
<evidence type="ECO:0000256" key="1">
    <source>
        <dbReference type="ARBA" id="ARBA00022801"/>
    </source>
</evidence>
<gene>
    <name evidence="3" type="ORF">IC761_29895</name>
</gene>
<evidence type="ECO:0000313" key="4">
    <source>
        <dbReference type="Proteomes" id="UP000594621"/>
    </source>
</evidence>
<dbReference type="PRINTS" id="PR00412">
    <property type="entry name" value="EPOXHYDRLASE"/>
</dbReference>
<feature type="domain" description="AB hydrolase-1" evidence="2">
    <location>
        <begin position="28"/>
        <end position="126"/>
    </location>
</feature>
<dbReference type="AlphaFoldDB" id="A0A7S9GZ95"/>
<keyword evidence="1 3" id="KW-0378">Hydrolase</keyword>
<dbReference type="InterPro" id="IPR029058">
    <property type="entry name" value="AB_hydrolase_fold"/>
</dbReference>
<dbReference type="PANTHER" id="PTHR43329">
    <property type="entry name" value="EPOXIDE HYDROLASE"/>
    <property type="match status" value="1"/>
</dbReference>
<dbReference type="InterPro" id="IPR000073">
    <property type="entry name" value="AB_hydrolase_1"/>
</dbReference>
<protein>
    <submittedName>
        <fullName evidence="3">Alpha/beta hydrolase</fullName>
    </submittedName>
</protein>
<sequence>MAFPVTDHTVKTARHTTCYLACGPEAGPLLILCHGWPELSLSWRHQLPTFASLGFRCVAPDMRSYGRSSTYARHQDFAQEEIVQDMLELLAALGRDRAVWIGHDSGSIVVWNLAAHHPDKTVGVANLTIPYIAQGFTLDNLVPLVDRRTYPEAEYPVGQWDYILFYQESFDRACAWFDANTRDVVKVVFRKGKPNGAGKPAPSASVLKVSGWFSGAPCPDLPRDSDIISEQDLETYTSALIRNGFFGATSWYVNYDADNAAYAARAVNDGKLSMPVLFLHAAYDYDCETITSRFAEPMRRDCSNLTEVVVKSGHWMAQEKPAEVNAALVRWLVQKLPDYWPSQPKGRN</sequence>
<dbReference type="EMBL" id="CP061379">
    <property type="protein sequence ID" value="QPF90661.1"/>
    <property type="molecule type" value="Genomic_DNA"/>
</dbReference>
<dbReference type="RefSeq" id="WP_195800244.1">
    <property type="nucleotide sequence ID" value="NZ_CP061379.1"/>
</dbReference>
<accession>A0A7S9GZ95</accession>
<evidence type="ECO:0000259" key="2">
    <source>
        <dbReference type="Pfam" id="PF00561"/>
    </source>
</evidence>
<dbReference type="GO" id="GO:0016787">
    <property type="term" value="F:hydrolase activity"/>
    <property type="evidence" value="ECO:0007669"/>
    <property type="project" value="UniProtKB-KW"/>
</dbReference>
<dbReference type="Gene3D" id="3.40.50.1820">
    <property type="entry name" value="alpha/beta hydrolase"/>
    <property type="match status" value="1"/>
</dbReference>
<organism evidence="3 4">
    <name type="scientific">Bradyrhizobium commune</name>
    <dbReference type="NCBI Taxonomy" id="83627"/>
    <lineage>
        <taxon>Bacteria</taxon>
        <taxon>Pseudomonadati</taxon>
        <taxon>Pseudomonadota</taxon>
        <taxon>Alphaproteobacteria</taxon>
        <taxon>Hyphomicrobiales</taxon>
        <taxon>Nitrobacteraceae</taxon>
        <taxon>Bradyrhizobium</taxon>
    </lineage>
</organism>
<proteinExistence type="predicted"/>